<evidence type="ECO:0000256" key="8">
    <source>
        <dbReference type="PIRSR" id="PIRSR038994-3"/>
    </source>
</evidence>
<dbReference type="SUPFAM" id="SSF51338">
    <property type="entry name" value="Composite domain of metallo-dependent hydrolases"/>
    <property type="match status" value="1"/>
</dbReference>
<evidence type="ECO:0000256" key="5">
    <source>
        <dbReference type="PIRNR" id="PIRNR038994"/>
    </source>
</evidence>
<gene>
    <name evidence="10" type="primary">nagA</name>
    <name evidence="10" type="ORF">E5A73_00425</name>
</gene>
<feature type="binding site" evidence="7">
    <location>
        <begin position="305"/>
        <end position="307"/>
    </location>
    <ligand>
        <name>substrate</name>
    </ligand>
</feature>
<feature type="binding site" evidence="8">
    <location>
        <position position="193"/>
    </location>
    <ligand>
        <name>Zn(2+)</name>
        <dbReference type="ChEBI" id="CHEBI:29105"/>
    </ligand>
</feature>
<dbReference type="InterPro" id="IPR003764">
    <property type="entry name" value="GlcNAc_6-P_deAcase"/>
</dbReference>
<keyword evidence="2 8" id="KW-0479">Metal-binding</keyword>
<feature type="domain" description="Amidohydrolase-related" evidence="9">
    <location>
        <begin position="51"/>
        <end position="375"/>
    </location>
</feature>
<evidence type="ECO:0000256" key="7">
    <source>
        <dbReference type="PIRSR" id="PIRSR038994-2"/>
    </source>
</evidence>
<dbReference type="NCBIfam" id="TIGR00221">
    <property type="entry name" value="nagA"/>
    <property type="match status" value="1"/>
</dbReference>
<keyword evidence="3 5" id="KW-0378">Hydrolase</keyword>
<dbReference type="CDD" id="cd00854">
    <property type="entry name" value="NagA"/>
    <property type="match status" value="1"/>
</dbReference>
<dbReference type="Gene3D" id="3.20.20.140">
    <property type="entry name" value="Metal-dependent hydrolases"/>
    <property type="match status" value="1"/>
</dbReference>
<evidence type="ECO:0000256" key="1">
    <source>
        <dbReference type="ARBA" id="ARBA00010716"/>
    </source>
</evidence>
<feature type="active site" description="Proton donor/acceptor" evidence="6">
    <location>
        <position position="272"/>
    </location>
</feature>
<dbReference type="EMBL" id="SRXT01000001">
    <property type="protein sequence ID" value="TGX55642.1"/>
    <property type="molecule type" value="Genomic_DNA"/>
</dbReference>
<sequence>MLTALVNGRVLRAGALRDGEAVLVDGDRIAAVVPASEIPADAARHDLAGAMLLPGFIDTQVNGGGGVLFNDSPSVEGIAAIGAAHRRFGTTGFLPTLISDDLDVIRAAVAAVDAAIAQGVPGVLGIHIEGPFLNVERRGIHRPEKIRTLDDEGIAVLTSLKRGRTLVTLAPERTDPATVRRLTEAGVVVAAGHSNATYEQSIAAVEAGVTGITHLFNAMSPLTSRAPGLTGAALERAELICGIIVDGHHVSPTTLGIALRCKPPEQLMLVTDAMPTVGSDSAEFVLQGRPIRVIDGICRDADGTIAGSHLDMVSALANCVKMLGTSIETAACMAAHAPATFLGLADSLGEIAPGYRADLVAVDAKFSVVETWIGGVESRDPASTNRRQHSAVDAA</sequence>
<dbReference type="InterPro" id="IPR032466">
    <property type="entry name" value="Metal_Hydrolase"/>
</dbReference>
<dbReference type="GO" id="GO:0008448">
    <property type="term" value="F:N-acetylglucosamine-6-phosphate deacetylase activity"/>
    <property type="evidence" value="ECO:0007669"/>
    <property type="project" value="UniProtKB-EC"/>
</dbReference>
<proteinExistence type="inferred from homology"/>
<dbReference type="Proteomes" id="UP000306147">
    <property type="component" value="Unassembled WGS sequence"/>
</dbReference>
<feature type="binding site" evidence="7">
    <location>
        <begin position="217"/>
        <end position="218"/>
    </location>
    <ligand>
        <name>substrate</name>
    </ligand>
</feature>
<evidence type="ECO:0000313" key="11">
    <source>
        <dbReference type="Proteomes" id="UP000306147"/>
    </source>
</evidence>
<dbReference type="GO" id="GO:0046872">
    <property type="term" value="F:metal ion binding"/>
    <property type="evidence" value="ECO:0007669"/>
    <property type="project" value="UniProtKB-KW"/>
</dbReference>
<feature type="binding site" evidence="7">
    <location>
        <position position="249"/>
    </location>
    <ligand>
        <name>substrate</name>
    </ligand>
</feature>
<dbReference type="GO" id="GO:0006046">
    <property type="term" value="P:N-acetylglucosamine catabolic process"/>
    <property type="evidence" value="ECO:0007669"/>
    <property type="project" value="TreeGrafter"/>
</dbReference>
<reference evidence="10 11" key="1">
    <citation type="submission" date="2019-04" db="EMBL/GenBank/DDBJ databases">
        <title>Sphingomonas psychrotolerans sp. nov., isolated from soil in the Tianshan Mountains, Xinjiang, China.</title>
        <authorList>
            <person name="Luo Y."/>
            <person name="Sheng H."/>
        </authorList>
    </citation>
    <scope>NUCLEOTIDE SEQUENCE [LARGE SCALE GENOMIC DNA]</scope>
    <source>
        <strain evidence="10 11">ZFGT-11</strain>
    </source>
</reference>
<accession>A0A4V3QZU8</accession>
<feature type="binding site" evidence="8">
    <location>
        <position position="129"/>
    </location>
    <ligand>
        <name>Zn(2+)</name>
        <dbReference type="ChEBI" id="CHEBI:29105"/>
    </ligand>
</feature>
<evidence type="ECO:0000256" key="2">
    <source>
        <dbReference type="ARBA" id="ARBA00022723"/>
    </source>
</evidence>
<evidence type="ECO:0000259" key="9">
    <source>
        <dbReference type="Pfam" id="PF01979"/>
    </source>
</evidence>
<dbReference type="PANTHER" id="PTHR11113:SF14">
    <property type="entry name" value="N-ACETYLGLUCOSAMINE-6-PHOSPHATE DEACETYLASE"/>
    <property type="match status" value="1"/>
</dbReference>
<feature type="binding site" evidence="7">
    <location>
        <position position="140"/>
    </location>
    <ligand>
        <name>substrate</name>
    </ligand>
</feature>
<dbReference type="PANTHER" id="PTHR11113">
    <property type="entry name" value="N-ACETYLGLUCOSAMINE-6-PHOSPHATE DEACETYLASE"/>
    <property type="match status" value="1"/>
</dbReference>
<dbReference type="PIRSF" id="PIRSF038994">
    <property type="entry name" value="NagA"/>
    <property type="match status" value="1"/>
</dbReference>
<feature type="binding site" evidence="7">
    <location>
        <position position="225"/>
    </location>
    <ligand>
        <name>substrate</name>
    </ligand>
</feature>
<dbReference type="InterPro" id="IPR011059">
    <property type="entry name" value="Metal-dep_hydrolase_composite"/>
</dbReference>
<evidence type="ECO:0000313" key="10">
    <source>
        <dbReference type="EMBL" id="TGX55642.1"/>
    </source>
</evidence>
<feature type="binding site" evidence="8">
    <location>
        <position position="214"/>
    </location>
    <ligand>
        <name>Zn(2+)</name>
        <dbReference type="ChEBI" id="CHEBI:29105"/>
    </ligand>
</feature>
<dbReference type="FunFam" id="3.20.20.140:FF:000004">
    <property type="entry name" value="N-acetylglucosamine-6-phosphate deacetylase"/>
    <property type="match status" value="1"/>
</dbReference>
<dbReference type="RefSeq" id="WP_135961844.1">
    <property type="nucleotide sequence ID" value="NZ_SRXT01000001.1"/>
</dbReference>
<evidence type="ECO:0000256" key="6">
    <source>
        <dbReference type="PIRSR" id="PIRSR038994-1"/>
    </source>
</evidence>
<keyword evidence="4 5" id="KW-0119">Carbohydrate metabolism</keyword>
<dbReference type="InterPro" id="IPR006680">
    <property type="entry name" value="Amidohydro-rel"/>
</dbReference>
<name>A0A4V3QZU8_9SPHN</name>
<evidence type="ECO:0000256" key="3">
    <source>
        <dbReference type="ARBA" id="ARBA00022801"/>
    </source>
</evidence>
<dbReference type="Gene3D" id="2.30.40.10">
    <property type="entry name" value="Urease, subunit C, domain 1"/>
    <property type="match status" value="1"/>
</dbReference>
<protein>
    <submittedName>
        <fullName evidence="10">N-acetylglucosamine-6-phosphate deacetylase</fullName>
        <ecNumber evidence="10">3.5.1.25</ecNumber>
    </submittedName>
</protein>
<evidence type="ECO:0000256" key="4">
    <source>
        <dbReference type="ARBA" id="ARBA00023277"/>
    </source>
</evidence>
<dbReference type="EC" id="3.5.1.25" evidence="10"/>
<dbReference type="AlphaFoldDB" id="A0A4V3QZU8"/>
<dbReference type="OrthoDB" id="9776488at2"/>
<comment type="cofactor">
    <cofactor evidence="8">
        <name>a divalent metal cation</name>
        <dbReference type="ChEBI" id="CHEBI:60240"/>
    </cofactor>
    <text evidence="8">Binds 1 divalent metal cation per subunit.</text>
</comment>
<comment type="caution">
    <text evidence="10">The sequence shown here is derived from an EMBL/GenBank/DDBJ whole genome shotgun (WGS) entry which is preliminary data.</text>
</comment>
<organism evidence="10 11">
    <name type="scientific">Sphingomonas gei</name>
    <dbReference type="NCBI Taxonomy" id="1395960"/>
    <lineage>
        <taxon>Bacteria</taxon>
        <taxon>Pseudomonadati</taxon>
        <taxon>Pseudomonadota</taxon>
        <taxon>Alphaproteobacteria</taxon>
        <taxon>Sphingomonadales</taxon>
        <taxon>Sphingomonadaceae</taxon>
        <taxon>Sphingomonas</taxon>
    </lineage>
</organism>
<dbReference type="Pfam" id="PF01979">
    <property type="entry name" value="Amidohydro_1"/>
    <property type="match status" value="1"/>
</dbReference>
<comment type="similarity">
    <text evidence="1 5">Belongs to the metallo-dependent hydrolases superfamily. NagA family.</text>
</comment>
<dbReference type="SUPFAM" id="SSF51556">
    <property type="entry name" value="Metallo-dependent hydrolases"/>
    <property type="match status" value="1"/>
</dbReference>
<keyword evidence="11" id="KW-1185">Reference proteome</keyword>